<dbReference type="SUPFAM" id="SSF111369">
    <property type="entry name" value="HlyD-like secretion proteins"/>
    <property type="match status" value="1"/>
</dbReference>
<keyword evidence="3" id="KW-1185">Reference proteome</keyword>
<reference evidence="2 3" key="2">
    <citation type="submission" date="2024-09" db="EMBL/GenBank/DDBJ databases">
        <title>Draft genome sequence of Candidatus Magnetaquicoccaceae bacterium FCR-1.</title>
        <authorList>
            <person name="Shimoshige H."/>
            <person name="Shimamura S."/>
            <person name="Taoka A."/>
            <person name="Kobayashi H."/>
            <person name="Maekawa T."/>
        </authorList>
    </citation>
    <scope>NUCLEOTIDE SEQUENCE [LARGE SCALE GENOMIC DNA]</scope>
    <source>
        <strain evidence="2 3">FCR-1</strain>
    </source>
</reference>
<name>A0ABQ0C870_9PROT</name>
<organism evidence="2 3">
    <name type="scientific">Candidatus Magnetaquiglobus chichijimensis</name>
    <dbReference type="NCBI Taxonomy" id="3141448"/>
    <lineage>
        <taxon>Bacteria</taxon>
        <taxon>Pseudomonadati</taxon>
        <taxon>Pseudomonadota</taxon>
        <taxon>Magnetococcia</taxon>
        <taxon>Magnetococcales</taxon>
        <taxon>Candidatus Magnetaquicoccaceae</taxon>
        <taxon>Candidatus Magnetaquiglobus</taxon>
    </lineage>
</organism>
<sequence>MTTVDAMNFAPESKPPRPFSFPAWLIVTMLAFPGVLLADNTPAAPTDSRPAFPLTEIRAYLVPRVQTTLSAQVDAAIQSLPLKEGDTFAAGATLIAFDCTTLNAQLNKARAVLTAARDKNQVMQRLAQLHSVGTLEADASRSEQAQAEADVKFQESRLRGCRVPAPFAGRIATLMVREHQFVTPGHNLMKIIDHRHLEMEMVVPSRWLGWLKVKDRFTIQIDETRKTYPSRVLRLGAEVDPVSQTVKIIGEPIDTSEELVPGMSGVARFTQPAETSGAAPSSSKPVE</sequence>
<dbReference type="Gene3D" id="2.40.50.100">
    <property type="match status" value="1"/>
</dbReference>
<evidence type="ECO:0000313" key="3">
    <source>
        <dbReference type="Proteomes" id="UP001628193"/>
    </source>
</evidence>
<dbReference type="PANTHER" id="PTHR30469">
    <property type="entry name" value="MULTIDRUG RESISTANCE PROTEIN MDTA"/>
    <property type="match status" value="1"/>
</dbReference>
<dbReference type="Pfam" id="PF25917">
    <property type="entry name" value="BSH_RND"/>
    <property type="match status" value="1"/>
</dbReference>
<reference evidence="2 3" key="1">
    <citation type="submission" date="2024-05" db="EMBL/GenBank/DDBJ databases">
        <authorList>
            <consortium name="Candidatus Magnetaquicoccaceae bacterium FCR-1 genome sequencing consortium"/>
            <person name="Shimoshige H."/>
            <person name="Shimamura S."/>
            <person name="Taoka A."/>
            <person name="Kobayashi H."/>
            <person name="Maekawa T."/>
        </authorList>
    </citation>
    <scope>NUCLEOTIDE SEQUENCE [LARGE SCALE GENOMIC DNA]</scope>
    <source>
        <strain evidence="2 3">FCR-1</strain>
    </source>
</reference>
<accession>A0ABQ0C870</accession>
<evidence type="ECO:0000313" key="2">
    <source>
        <dbReference type="EMBL" id="GAB0057079.1"/>
    </source>
</evidence>
<dbReference type="Proteomes" id="UP001628193">
    <property type="component" value="Unassembled WGS sequence"/>
</dbReference>
<dbReference type="PANTHER" id="PTHR30469:SF15">
    <property type="entry name" value="HLYD FAMILY OF SECRETION PROTEINS"/>
    <property type="match status" value="1"/>
</dbReference>
<dbReference type="EMBL" id="BAAFGK010000004">
    <property type="protein sequence ID" value="GAB0057079.1"/>
    <property type="molecule type" value="Genomic_DNA"/>
</dbReference>
<dbReference type="Gene3D" id="2.40.30.170">
    <property type="match status" value="1"/>
</dbReference>
<proteinExistence type="predicted"/>
<evidence type="ECO:0000259" key="1">
    <source>
        <dbReference type="Pfam" id="PF25917"/>
    </source>
</evidence>
<comment type="caution">
    <text evidence="2">The sequence shown here is derived from an EMBL/GenBank/DDBJ whole genome shotgun (WGS) entry which is preliminary data.</text>
</comment>
<dbReference type="InterPro" id="IPR058625">
    <property type="entry name" value="MdtA-like_BSH"/>
</dbReference>
<gene>
    <name evidence="2" type="ORF">SIID45300_01400</name>
</gene>
<feature type="domain" description="Multidrug resistance protein MdtA-like barrel-sandwich hybrid" evidence="1">
    <location>
        <begin position="67"/>
        <end position="192"/>
    </location>
</feature>
<protein>
    <recommendedName>
        <fullName evidence="1">Multidrug resistance protein MdtA-like barrel-sandwich hybrid domain-containing protein</fullName>
    </recommendedName>
</protein>